<reference evidence="1" key="1">
    <citation type="submission" date="2014-11" db="EMBL/GenBank/DDBJ databases">
        <authorList>
            <person name="Amaro Gonzalez C."/>
        </authorList>
    </citation>
    <scope>NUCLEOTIDE SEQUENCE</scope>
</reference>
<dbReference type="AlphaFoldDB" id="A0A0E9QPG9"/>
<sequence>MAKILCGLQDTLYTIAAHRKGTEIKQ</sequence>
<proteinExistence type="predicted"/>
<protein>
    <submittedName>
        <fullName evidence="1">Uncharacterized protein</fullName>
    </submittedName>
</protein>
<accession>A0A0E9QPG9</accession>
<organism evidence="1">
    <name type="scientific">Anguilla anguilla</name>
    <name type="common">European freshwater eel</name>
    <name type="synonym">Muraena anguilla</name>
    <dbReference type="NCBI Taxonomy" id="7936"/>
    <lineage>
        <taxon>Eukaryota</taxon>
        <taxon>Metazoa</taxon>
        <taxon>Chordata</taxon>
        <taxon>Craniata</taxon>
        <taxon>Vertebrata</taxon>
        <taxon>Euteleostomi</taxon>
        <taxon>Actinopterygii</taxon>
        <taxon>Neopterygii</taxon>
        <taxon>Teleostei</taxon>
        <taxon>Anguilliformes</taxon>
        <taxon>Anguillidae</taxon>
        <taxon>Anguilla</taxon>
    </lineage>
</organism>
<dbReference type="EMBL" id="GBXM01090514">
    <property type="protein sequence ID" value="JAH18063.1"/>
    <property type="molecule type" value="Transcribed_RNA"/>
</dbReference>
<name>A0A0E9QPG9_ANGAN</name>
<evidence type="ECO:0000313" key="1">
    <source>
        <dbReference type="EMBL" id="JAH18063.1"/>
    </source>
</evidence>
<reference evidence="1" key="2">
    <citation type="journal article" date="2015" name="Fish Shellfish Immunol.">
        <title>Early steps in the European eel (Anguilla anguilla)-Vibrio vulnificus interaction in the gills: Role of the RtxA13 toxin.</title>
        <authorList>
            <person name="Callol A."/>
            <person name="Pajuelo D."/>
            <person name="Ebbesson L."/>
            <person name="Teles M."/>
            <person name="MacKenzie S."/>
            <person name="Amaro C."/>
        </authorList>
    </citation>
    <scope>NUCLEOTIDE SEQUENCE</scope>
</reference>